<keyword evidence="2" id="KW-1185">Reference proteome</keyword>
<gene>
    <name evidence="1" type="ORF">MEUPH1_LOCUS28531</name>
</gene>
<accession>A0AAV0Y6H9</accession>
<reference evidence="1 2" key="1">
    <citation type="submission" date="2023-01" db="EMBL/GenBank/DDBJ databases">
        <authorList>
            <person name="Whitehead M."/>
        </authorList>
    </citation>
    <scope>NUCLEOTIDE SEQUENCE [LARGE SCALE GENOMIC DNA]</scope>
</reference>
<evidence type="ECO:0000313" key="1">
    <source>
        <dbReference type="EMBL" id="CAI6374966.1"/>
    </source>
</evidence>
<evidence type="ECO:0000313" key="2">
    <source>
        <dbReference type="Proteomes" id="UP001160148"/>
    </source>
</evidence>
<organism evidence="1 2">
    <name type="scientific">Macrosiphum euphorbiae</name>
    <name type="common">potato aphid</name>
    <dbReference type="NCBI Taxonomy" id="13131"/>
    <lineage>
        <taxon>Eukaryota</taxon>
        <taxon>Metazoa</taxon>
        <taxon>Ecdysozoa</taxon>
        <taxon>Arthropoda</taxon>
        <taxon>Hexapoda</taxon>
        <taxon>Insecta</taxon>
        <taxon>Pterygota</taxon>
        <taxon>Neoptera</taxon>
        <taxon>Paraneoptera</taxon>
        <taxon>Hemiptera</taxon>
        <taxon>Sternorrhyncha</taxon>
        <taxon>Aphidomorpha</taxon>
        <taxon>Aphidoidea</taxon>
        <taxon>Aphididae</taxon>
        <taxon>Macrosiphini</taxon>
        <taxon>Macrosiphum</taxon>
    </lineage>
</organism>
<sequence length="97" mass="11317">MKNRFPILEIKKIRRSQNAHTANTSNPFEKITNCDRANASDRSFDKNNYDDDDVCDEEVDTGDNDYNHKYCCYVIKGRSVNNFSEGCDEDFDEEFDV</sequence>
<protein>
    <submittedName>
        <fullName evidence="1">Uncharacterized protein</fullName>
    </submittedName>
</protein>
<dbReference type="Proteomes" id="UP001160148">
    <property type="component" value="Unassembled WGS sequence"/>
</dbReference>
<comment type="caution">
    <text evidence="1">The sequence shown here is derived from an EMBL/GenBank/DDBJ whole genome shotgun (WGS) entry which is preliminary data.</text>
</comment>
<dbReference type="AlphaFoldDB" id="A0AAV0Y6H9"/>
<proteinExistence type="predicted"/>
<name>A0AAV0Y6H9_9HEMI</name>
<dbReference type="EMBL" id="CARXXK010001250">
    <property type="protein sequence ID" value="CAI6374966.1"/>
    <property type="molecule type" value="Genomic_DNA"/>
</dbReference>